<name>A0A8H6T426_9AGAR</name>
<reference evidence="1" key="1">
    <citation type="submission" date="2020-05" db="EMBL/GenBank/DDBJ databases">
        <title>Mycena genomes resolve the evolution of fungal bioluminescence.</title>
        <authorList>
            <person name="Tsai I.J."/>
        </authorList>
    </citation>
    <scope>NUCLEOTIDE SEQUENCE</scope>
    <source>
        <strain evidence="1">171206Taipei</strain>
    </source>
</reference>
<accession>A0A8H6T426</accession>
<proteinExistence type="predicted"/>
<dbReference type="OrthoDB" id="3063971at2759"/>
<dbReference type="InterPro" id="IPR032675">
    <property type="entry name" value="LRR_dom_sf"/>
</dbReference>
<evidence type="ECO:0000313" key="2">
    <source>
        <dbReference type="Proteomes" id="UP000636479"/>
    </source>
</evidence>
<dbReference type="Gene3D" id="3.80.10.10">
    <property type="entry name" value="Ribonuclease Inhibitor"/>
    <property type="match status" value="1"/>
</dbReference>
<keyword evidence="2" id="KW-1185">Reference proteome</keyword>
<gene>
    <name evidence="1" type="ORF">MIND_00178800</name>
</gene>
<evidence type="ECO:0000313" key="1">
    <source>
        <dbReference type="EMBL" id="KAF7311690.1"/>
    </source>
</evidence>
<dbReference type="EMBL" id="JACAZF010000002">
    <property type="protein sequence ID" value="KAF7311690.1"/>
    <property type="molecule type" value="Genomic_DNA"/>
</dbReference>
<dbReference type="AlphaFoldDB" id="A0A8H6T426"/>
<comment type="caution">
    <text evidence="1">The sequence shown here is derived from an EMBL/GenBank/DDBJ whole genome shotgun (WGS) entry which is preliminary data.</text>
</comment>
<protein>
    <submittedName>
        <fullName evidence="1">F-box domain-containing protein</fullName>
    </submittedName>
</protein>
<dbReference type="GeneID" id="59341219"/>
<sequence length="584" mass="64132">MGDMDTVNSPFHHILNTNAVPTDAECDSIRSFVEPHDATLLELDANVARLQLLLDDAIDKRDRLGGFVAAHKALLSPLRRMPEDILRLIFVQTLPGSRSASMHPSEGPLLLARVCRYWRDLALATPQLWSSIHIVVPQPDSSPSWGPEAQSSPSWAQAQALTSLTRWLDRGVKAPLEITLQLGRQTSDGWPVVEVIDDSAVDVPDSDDGARVTRESSPFLAALVAVASRWHNMRLWIRDTSDEGALAGLQAIDVPQLHTLQLINFGRGVSLPLLETASLRRLVIQGNFPAFPTNVQWHNLVSINIQASYVSPSGDEVETIEFPFPWLQQCTALEKLTVGVRGYPLQPAPLNSVVLSKLTMLDLGMFDAPTITDAITHLHAPVLHTLKIAHGGAGFLHHMDHLRCLVLTLDFLSTDELVAALRLVPALERLRLIGESTLTADPAFGFVFAQPDPAFLARLVPGPEPDAAPLCPALRHLELTRVLHVPDALIVRLLRARTLDLLAESAVTRLAEFNCYLVRAPQLDIRQELADCTELTLRISQQPLPPAIGYSALEGTEHDPLWVVGVPGPDGFVHGEGYEWLDEL</sequence>
<dbReference type="Proteomes" id="UP000636479">
    <property type="component" value="Unassembled WGS sequence"/>
</dbReference>
<dbReference type="SUPFAM" id="SSF52047">
    <property type="entry name" value="RNI-like"/>
    <property type="match status" value="1"/>
</dbReference>
<organism evidence="1 2">
    <name type="scientific">Mycena indigotica</name>
    <dbReference type="NCBI Taxonomy" id="2126181"/>
    <lineage>
        <taxon>Eukaryota</taxon>
        <taxon>Fungi</taxon>
        <taxon>Dikarya</taxon>
        <taxon>Basidiomycota</taxon>
        <taxon>Agaricomycotina</taxon>
        <taxon>Agaricomycetes</taxon>
        <taxon>Agaricomycetidae</taxon>
        <taxon>Agaricales</taxon>
        <taxon>Marasmiineae</taxon>
        <taxon>Mycenaceae</taxon>
        <taxon>Mycena</taxon>
    </lineage>
</organism>
<dbReference type="RefSeq" id="XP_037223798.1">
    <property type="nucleotide sequence ID" value="XM_037358703.1"/>
</dbReference>